<reference evidence="2 3" key="1">
    <citation type="submission" date="2017-07" db="EMBL/GenBank/DDBJ databases">
        <title>Genome sequencing and assembly of Paenibacillus rigui.</title>
        <authorList>
            <person name="Mayilraj S."/>
        </authorList>
    </citation>
    <scope>NUCLEOTIDE SEQUENCE [LARGE SCALE GENOMIC DNA]</scope>
    <source>
        <strain evidence="2 3">JCM 16352</strain>
    </source>
</reference>
<dbReference type="OrthoDB" id="2063291at2"/>
<dbReference type="InterPro" id="IPR036237">
    <property type="entry name" value="Xyl_isomerase-like_sf"/>
</dbReference>
<dbReference type="PANTHER" id="PTHR12110:SF21">
    <property type="entry name" value="XYLOSE ISOMERASE-LIKE TIM BARREL DOMAIN-CONTAINING PROTEIN"/>
    <property type="match status" value="1"/>
</dbReference>
<proteinExistence type="predicted"/>
<dbReference type="EMBL" id="NMQW01000003">
    <property type="protein sequence ID" value="OXM87640.1"/>
    <property type="molecule type" value="Genomic_DNA"/>
</dbReference>
<dbReference type="SUPFAM" id="SSF51658">
    <property type="entry name" value="Xylose isomerase-like"/>
    <property type="match status" value="1"/>
</dbReference>
<evidence type="ECO:0000313" key="3">
    <source>
        <dbReference type="Proteomes" id="UP000215509"/>
    </source>
</evidence>
<dbReference type="GO" id="GO:0016853">
    <property type="term" value="F:isomerase activity"/>
    <property type="evidence" value="ECO:0007669"/>
    <property type="project" value="UniProtKB-KW"/>
</dbReference>
<keyword evidence="2" id="KW-0413">Isomerase</keyword>
<evidence type="ECO:0000313" key="2">
    <source>
        <dbReference type="EMBL" id="OXM87640.1"/>
    </source>
</evidence>
<comment type="caution">
    <text evidence="2">The sequence shown here is derived from an EMBL/GenBank/DDBJ whole genome shotgun (WGS) entry which is preliminary data.</text>
</comment>
<keyword evidence="3" id="KW-1185">Reference proteome</keyword>
<name>A0A229UW91_9BACL</name>
<dbReference type="InterPro" id="IPR013022">
    <property type="entry name" value="Xyl_isomerase-like_TIM-brl"/>
</dbReference>
<accession>A0A229UW91</accession>
<protein>
    <submittedName>
        <fullName evidence="2">Xylose isomerase</fullName>
    </submittedName>
</protein>
<organism evidence="2 3">
    <name type="scientific">Paenibacillus rigui</name>
    <dbReference type="NCBI Taxonomy" id="554312"/>
    <lineage>
        <taxon>Bacteria</taxon>
        <taxon>Bacillati</taxon>
        <taxon>Bacillota</taxon>
        <taxon>Bacilli</taxon>
        <taxon>Bacillales</taxon>
        <taxon>Paenibacillaceae</taxon>
        <taxon>Paenibacillus</taxon>
    </lineage>
</organism>
<dbReference type="AlphaFoldDB" id="A0A229UW91"/>
<dbReference type="Proteomes" id="UP000215509">
    <property type="component" value="Unassembled WGS sequence"/>
</dbReference>
<evidence type="ECO:0000259" key="1">
    <source>
        <dbReference type="Pfam" id="PF01261"/>
    </source>
</evidence>
<sequence>MSVGILAHNVGTLPYAELAKQVGANQFKYVQLALSKAITDVDCSLGKLSPGLANSIAEAFDKHGVSIPVLGCYVSLVDLDDTNYRHNVDRFKEHLRHARHFGTAIVATEVGVPETDQRDRHWQRLRSAVEELVEEAEKWGAIIGLEAAQRHLVGSAVELAQIIDEVPSSNIGVVMDPVNLLNQQNYAQQHEVMEEAFRLHGHRIVSVHAKDFRLDSSGKMETVSSGLGNLNYRMFMELVQKHKPKVHITMEGVEHENMDFSRDFVLRQLAEL</sequence>
<dbReference type="PANTHER" id="PTHR12110">
    <property type="entry name" value="HYDROXYPYRUVATE ISOMERASE"/>
    <property type="match status" value="1"/>
</dbReference>
<dbReference type="Gene3D" id="3.20.20.150">
    <property type="entry name" value="Divalent-metal-dependent TIM barrel enzymes"/>
    <property type="match status" value="1"/>
</dbReference>
<dbReference type="Pfam" id="PF01261">
    <property type="entry name" value="AP_endonuc_2"/>
    <property type="match status" value="1"/>
</dbReference>
<dbReference type="InterPro" id="IPR050312">
    <property type="entry name" value="IolE/XylAMocC-like"/>
</dbReference>
<gene>
    <name evidence="2" type="ORF">CF651_03975</name>
</gene>
<dbReference type="RefSeq" id="WP_094013566.1">
    <property type="nucleotide sequence ID" value="NZ_NMQW01000003.1"/>
</dbReference>
<feature type="domain" description="Xylose isomerase-like TIM barrel" evidence="1">
    <location>
        <begin position="19"/>
        <end position="253"/>
    </location>
</feature>